<evidence type="ECO:0000259" key="10">
    <source>
        <dbReference type="Pfam" id="PF13793"/>
    </source>
</evidence>
<dbReference type="GO" id="GO:0004749">
    <property type="term" value="F:ribose phosphate diphosphokinase activity"/>
    <property type="evidence" value="ECO:0007669"/>
    <property type="project" value="UniProtKB-EC"/>
</dbReference>
<evidence type="ECO:0000313" key="12">
    <source>
        <dbReference type="Proteomes" id="UP000237947"/>
    </source>
</evidence>
<dbReference type="NCBIfam" id="NF005299">
    <property type="entry name" value="PRK06827.1"/>
    <property type="match status" value="1"/>
</dbReference>
<keyword evidence="4" id="KW-0547">Nucleotide-binding</keyword>
<dbReference type="NCBIfam" id="TIGR01251">
    <property type="entry name" value="ribP_PPkin"/>
    <property type="match status" value="1"/>
</dbReference>
<keyword evidence="3 8" id="KW-0545">Nucleotide biosynthesis</keyword>
<evidence type="ECO:0000256" key="1">
    <source>
        <dbReference type="ARBA" id="ARBA00013247"/>
    </source>
</evidence>
<dbReference type="GO" id="GO:0000287">
    <property type="term" value="F:magnesium ion binding"/>
    <property type="evidence" value="ECO:0007669"/>
    <property type="project" value="InterPro"/>
</dbReference>
<comment type="similarity">
    <text evidence="8">Belongs to the ribose-phosphate pyrophosphokinase family.</text>
</comment>
<evidence type="ECO:0000256" key="8">
    <source>
        <dbReference type="RuleBase" id="RU004324"/>
    </source>
</evidence>
<comment type="catalytic activity">
    <reaction evidence="7">
        <text>D-ribose 5-phosphate + ATP = 5-phospho-alpha-D-ribose 1-diphosphate + AMP + H(+)</text>
        <dbReference type="Rhea" id="RHEA:15609"/>
        <dbReference type="ChEBI" id="CHEBI:15378"/>
        <dbReference type="ChEBI" id="CHEBI:30616"/>
        <dbReference type="ChEBI" id="CHEBI:58017"/>
        <dbReference type="ChEBI" id="CHEBI:78346"/>
        <dbReference type="ChEBI" id="CHEBI:456215"/>
        <dbReference type="EC" id="2.7.6.1"/>
    </reaction>
</comment>
<evidence type="ECO:0000256" key="3">
    <source>
        <dbReference type="ARBA" id="ARBA00022727"/>
    </source>
</evidence>
<evidence type="ECO:0000256" key="7">
    <source>
        <dbReference type="ARBA" id="ARBA00049535"/>
    </source>
</evidence>
<organism evidence="11 12">
    <name type="scientific">Fastidiosipila sanguinis</name>
    <dbReference type="NCBI Taxonomy" id="236753"/>
    <lineage>
        <taxon>Bacteria</taxon>
        <taxon>Bacillati</taxon>
        <taxon>Bacillota</taxon>
        <taxon>Clostridia</taxon>
        <taxon>Eubacteriales</taxon>
        <taxon>Oscillospiraceae</taxon>
        <taxon>Fastidiosipila</taxon>
    </lineage>
</organism>
<protein>
    <recommendedName>
        <fullName evidence="1">ribose-phosphate diphosphokinase</fullName>
        <ecNumber evidence="1">2.7.6.1</ecNumber>
    </recommendedName>
</protein>
<dbReference type="GO" id="GO:0005524">
    <property type="term" value="F:ATP binding"/>
    <property type="evidence" value="ECO:0007669"/>
    <property type="project" value="UniProtKB-KW"/>
</dbReference>
<evidence type="ECO:0000256" key="2">
    <source>
        <dbReference type="ARBA" id="ARBA00022679"/>
    </source>
</evidence>
<dbReference type="EC" id="2.7.6.1" evidence="1"/>
<evidence type="ECO:0000313" key="11">
    <source>
        <dbReference type="EMBL" id="AVM43122.1"/>
    </source>
</evidence>
<dbReference type="PANTHER" id="PTHR10210">
    <property type="entry name" value="RIBOSE-PHOSPHATE DIPHOSPHOKINASE FAMILY MEMBER"/>
    <property type="match status" value="1"/>
</dbReference>
<dbReference type="GO" id="GO:0006164">
    <property type="term" value="P:purine nucleotide biosynthetic process"/>
    <property type="evidence" value="ECO:0007669"/>
    <property type="project" value="TreeGrafter"/>
</dbReference>
<dbReference type="EMBL" id="CP027226">
    <property type="protein sequence ID" value="AVM43122.1"/>
    <property type="molecule type" value="Genomic_DNA"/>
</dbReference>
<dbReference type="GO" id="GO:0002189">
    <property type="term" value="C:ribose phosphate diphosphokinase complex"/>
    <property type="evidence" value="ECO:0007669"/>
    <property type="project" value="TreeGrafter"/>
</dbReference>
<dbReference type="OrthoDB" id="9777067at2"/>
<name>A0A2S0KQ13_9FIRM</name>
<evidence type="ECO:0000256" key="5">
    <source>
        <dbReference type="ARBA" id="ARBA00022777"/>
    </source>
</evidence>
<keyword evidence="5" id="KW-0418">Kinase</keyword>
<keyword evidence="2 11" id="KW-0808">Transferase</keyword>
<dbReference type="Gene3D" id="3.40.50.2020">
    <property type="match status" value="2"/>
</dbReference>
<dbReference type="Proteomes" id="UP000237947">
    <property type="component" value="Chromosome"/>
</dbReference>
<reference evidence="12" key="1">
    <citation type="submission" date="2018-02" db="EMBL/GenBank/DDBJ databases">
        <authorList>
            <person name="Holder M.E."/>
            <person name="Ajami N.J."/>
            <person name="Petrosino J.F."/>
        </authorList>
    </citation>
    <scope>NUCLEOTIDE SEQUENCE [LARGE SCALE GENOMIC DNA]</scope>
    <source>
        <strain evidence="12">CCUG 47711</strain>
    </source>
</reference>
<dbReference type="InterPro" id="IPR029099">
    <property type="entry name" value="Pribosyltran_N"/>
</dbReference>
<dbReference type="CDD" id="cd06223">
    <property type="entry name" value="PRTases_typeI"/>
    <property type="match status" value="1"/>
</dbReference>
<dbReference type="PANTHER" id="PTHR10210:SF32">
    <property type="entry name" value="RIBOSE-PHOSPHATE PYROPHOSPHOKINASE 2"/>
    <property type="match status" value="1"/>
</dbReference>
<evidence type="ECO:0000259" key="9">
    <source>
        <dbReference type="Pfam" id="PF00156"/>
    </source>
</evidence>
<dbReference type="KEGG" id="fsa:C5Q98_03140"/>
<evidence type="ECO:0000256" key="6">
    <source>
        <dbReference type="ARBA" id="ARBA00022840"/>
    </source>
</evidence>
<dbReference type="GO" id="GO:0005737">
    <property type="term" value="C:cytoplasm"/>
    <property type="evidence" value="ECO:0007669"/>
    <property type="project" value="TreeGrafter"/>
</dbReference>
<dbReference type="Pfam" id="PF00156">
    <property type="entry name" value="Pribosyltran"/>
    <property type="match status" value="1"/>
</dbReference>
<sequence>MGAIGPLGIVETEGAKSFTNLVNQHLIKRRKSYSHQLETTSPGFLRDDYRIDAHVSRLPTGEGIARFNDTVRGHDIFIFMDAMNYSVGYNFYGNFKPITPDEHYQDLKRMILATSGKARRINVIMPFLYEGRQHRRSSRESLDCAYMLEELERLGVTNVITFDAHDPRVSNATPISGFENIPIHLQLIQAIYENVEDIDLRGNDIVFIAPDEGAIDRVMYFSNLFHAPLGTFYKLRDYTKVIDGKNPILAHDYLGDDVSGKDVIIIDDMISSGGSMLDVAKQMKQRGARRVLCCATFGLFTSGLEDFDNAYDEGYIDFVFGSNLIYRTEELLQRPWWVDVDCSKFVALIIDALNHDASMSNLIDPTDKIKEYLDELETEEAK</sequence>
<dbReference type="InterPro" id="IPR000836">
    <property type="entry name" value="PRTase_dom"/>
</dbReference>
<dbReference type="SUPFAM" id="SSF53271">
    <property type="entry name" value="PRTase-like"/>
    <property type="match status" value="2"/>
</dbReference>
<feature type="domain" description="Ribose-phosphate pyrophosphokinase N-terminal" evidence="10">
    <location>
        <begin position="51"/>
        <end position="155"/>
    </location>
</feature>
<gene>
    <name evidence="11" type="ORF">C5Q98_03140</name>
</gene>
<dbReference type="GO" id="GO:0016301">
    <property type="term" value="F:kinase activity"/>
    <property type="evidence" value="ECO:0007669"/>
    <property type="project" value="UniProtKB-KW"/>
</dbReference>
<evidence type="ECO:0000256" key="4">
    <source>
        <dbReference type="ARBA" id="ARBA00022741"/>
    </source>
</evidence>
<keyword evidence="6" id="KW-0067">ATP-binding</keyword>
<dbReference type="AlphaFoldDB" id="A0A2S0KQ13"/>
<feature type="domain" description="Phosphoribosyltransferase" evidence="9">
    <location>
        <begin position="185"/>
        <end position="297"/>
    </location>
</feature>
<dbReference type="InterPro" id="IPR029057">
    <property type="entry name" value="PRTase-like"/>
</dbReference>
<accession>A0A2S0KQ13</accession>
<dbReference type="InterPro" id="IPR005946">
    <property type="entry name" value="Rib-P_diPkinase"/>
</dbReference>
<proteinExistence type="inferred from homology"/>
<dbReference type="Pfam" id="PF13793">
    <property type="entry name" value="Pribosyltran_N"/>
    <property type="match status" value="1"/>
</dbReference>
<keyword evidence="12" id="KW-1185">Reference proteome</keyword>
<dbReference type="GO" id="GO:0006015">
    <property type="term" value="P:5-phosphoribose 1-diphosphate biosynthetic process"/>
    <property type="evidence" value="ECO:0007669"/>
    <property type="project" value="TreeGrafter"/>
</dbReference>